<feature type="domain" description="C2H2-type" evidence="5">
    <location>
        <begin position="525"/>
        <end position="547"/>
    </location>
</feature>
<dbReference type="Pfam" id="PF00400">
    <property type="entry name" value="WD40"/>
    <property type="match status" value="7"/>
</dbReference>
<dbReference type="InterPro" id="IPR058925">
    <property type="entry name" value="zf-C2H2_AcuF"/>
</dbReference>
<feature type="repeat" description="WD" evidence="3">
    <location>
        <begin position="799"/>
        <end position="840"/>
    </location>
</feature>
<dbReference type="GeneID" id="41960800"/>
<feature type="compositionally biased region" description="Pro residues" evidence="4">
    <location>
        <begin position="344"/>
        <end position="354"/>
    </location>
</feature>
<sequence length="917" mass="101704">MPASVDSLAVIGLRALRLFEQASRILKATEDGLASNIETIPSVEQRPSPVTIQPAKPFALPTSQVEKARQCVKPAALLASEAEKFELWAVNLGLFVAGHGSLDYRIREAGRLSETIRRFITELLGSLDEIVMMNDPFVPVENENQLGKHDNSDHDSDDAPSDDDHSDPETDIDLLVEDVRDLIDRLFKVSTRIRNPSTRIGASKAARHKQVDEDSGVDFLDAIESAELDHIRSLFLAYQKARALQEQSATEPAQSMVTQDDATQDQVWEPIKTVLERNRASPDSFLVQRLARANVARRRQFAYWRCHREKLALHTHHSVSAHTPMSPPLGEHLPSQISTDTLPPNSPPLPAPPAPGLLTPSVTTATNLDPAHFEVFTVRSTITVSEYAPSTWRPARDVVDFPMPPRVAPDQNFFECPYCFTICPRSTLAEKTWRAHLIRDLRPYVCTYENCKTASQLYDSRQDWCHHEESCHRTAWRCPQHSEQIFTDIASYKDHIATDHAKLSDDASIMRMVNAGQSTLAEVDRPCPVCDIVLDTSDALQSHLALHLERISLFSLPRHVACDDDNGSDGDSDMARGTIDGSRNDDFDDELEIYSDAGDRDTENTESNIDTEVVQVTKPFKPTTLTRLQTFEDHDSPVYTVAFSPDNSLIASVSDDRVVRIWDPLGKIVRDPFEGHKSGFRSLAWSHDGKTIASGSYDRTIKLWSASSGECLHTLKGHAAAVAGLAFSPDDKILLSGSHDKTGKLWSVNSGTELFTLPGHTAGIFSAAISPNGKWSATGANDKSVRLWDTETGRLLNTLKGHKRCVYALAFSPDSNILATGSNDWLVKIWNPETGQLLRTLDGHLKGVTGLSFSPDGLMMASASYDFTVKIWSTESWEQIMVHDWHQADVYAVAFSHDGKFLATGSRDKTVRLCTLS</sequence>
<feature type="domain" description="C2H2-type" evidence="5">
    <location>
        <begin position="444"/>
        <end position="472"/>
    </location>
</feature>
<dbReference type="InterPro" id="IPR001680">
    <property type="entry name" value="WD40_rpt"/>
</dbReference>
<dbReference type="InterPro" id="IPR019775">
    <property type="entry name" value="WD40_repeat_CS"/>
</dbReference>
<keyword evidence="6" id="KW-1185">Reference proteome</keyword>
<feature type="compositionally biased region" description="Acidic residues" evidence="4">
    <location>
        <begin position="155"/>
        <end position="169"/>
    </location>
</feature>
<dbReference type="PROSITE" id="PS50082">
    <property type="entry name" value="WD_REPEATS_2"/>
    <property type="match status" value="7"/>
</dbReference>
<gene>
    <name evidence="7" type="ORF">PgNI_05861</name>
</gene>
<feature type="repeat" description="WD" evidence="3">
    <location>
        <begin position="757"/>
        <end position="798"/>
    </location>
</feature>
<dbReference type="InterPro" id="IPR020472">
    <property type="entry name" value="WD40_PAC1"/>
</dbReference>
<evidence type="ECO:0000256" key="4">
    <source>
        <dbReference type="SAM" id="MobiDB-lite"/>
    </source>
</evidence>
<evidence type="ECO:0000256" key="2">
    <source>
        <dbReference type="ARBA" id="ARBA00022737"/>
    </source>
</evidence>
<feature type="repeat" description="WD" evidence="3">
    <location>
        <begin position="883"/>
        <end position="917"/>
    </location>
</feature>
<reference evidence="7" key="2">
    <citation type="submission" date="2019-10" db="EMBL/GenBank/DDBJ databases">
        <authorList>
            <consortium name="NCBI Genome Project"/>
        </authorList>
    </citation>
    <scope>NUCLEOTIDE SEQUENCE</scope>
    <source>
        <strain evidence="7">NI907</strain>
    </source>
</reference>
<reference evidence="6 7" key="1">
    <citation type="journal article" date="2019" name="Mol. Biol. Evol.">
        <title>Blast fungal genomes show frequent chromosomal changes, gene gains and losses, and effector gene turnover.</title>
        <authorList>
            <person name="Gomez Luciano L.B."/>
            <person name="Jason Tsai I."/>
            <person name="Chuma I."/>
            <person name="Tosa Y."/>
            <person name="Chen Y.H."/>
            <person name="Li J.Y."/>
            <person name="Li M.Y."/>
            <person name="Jade Lu M.Y."/>
            <person name="Nakayashiki H."/>
            <person name="Li W.H."/>
        </authorList>
    </citation>
    <scope>NUCLEOTIDE SEQUENCE [LARGE SCALE GENOMIC DNA]</scope>
    <source>
        <strain evidence="6 7">NI907</strain>
    </source>
</reference>
<dbReference type="SUPFAM" id="SSF50978">
    <property type="entry name" value="WD40 repeat-like"/>
    <property type="match status" value="1"/>
</dbReference>
<evidence type="ECO:0000313" key="7">
    <source>
        <dbReference type="RefSeq" id="XP_030981788.1"/>
    </source>
</evidence>
<dbReference type="CDD" id="cd00200">
    <property type="entry name" value="WD40"/>
    <property type="match status" value="1"/>
</dbReference>
<organism evidence="6 7">
    <name type="scientific">Pyricularia grisea</name>
    <name type="common">Crabgrass-specific blast fungus</name>
    <name type="synonym">Magnaporthe grisea</name>
    <dbReference type="NCBI Taxonomy" id="148305"/>
    <lineage>
        <taxon>Eukaryota</taxon>
        <taxon>Fungi</taxon>
        <taxon>Dikarya</taxon>
        <taxon>Ascomycota</taxon>
        <taxon>Pezizomycotina</taxon>
        <taxon>Sordariomycetes</taxon>
        <taxon>Sordariomycetidae</taxon>
        <taxon>Magnaporthales</taxon>
        <taxon>Pyriculariaceae</taxon>
        <taxon>Pyricularia</taxon>
    </lineage>
</organism>
<feature type="region of interest" description="Disordered" evidence="4">
    <location>
        <begin position="564"/>
        <end position="585"/>
    </location>
</feature>
<proteinExistence type="predicted"/>
<dbReference type="Gene3D" id="2.130.10.10">
    <property type="entry name" value="YVTN repeat-like/Quinoprotein amine dehydrogenase"/>
    <property type="match status" value="3"/>
</dbReference>
<dbReference type="InterPro" id="IPR036322">
    <property type="entry name" value="WD40_repeat_dom_sf"/>
</dbReference>
<dbReference type="SMART" id="SM00355">
    <property type="entry name" value="ZnF_C2H2"/>
    <property type="match status" value="3"/>
</dbReference>
<evidence type="ECO:0000256" key="1">
    <source>
        <dbReference type="ARBA" id="ARBA00022574"/>
    </source>
</evidence>
<feature type="domain" description="C2H2-type" evidence="5">
    <location>
        <begin position="476"/>
        <end position="500"/>
    </location>
</feature>
<dbReference type="PRINTS" id="PR00320">
    <property type="entry name" value="GPROTEINBRPT"/>
</dbReference>
<evidence type="ECO:0000259" key="5">
    <source>
        <dbReference type="SMART" id="SM00355"/>
    </source>
</evidence>
<dbReference type="Pfam" id="PF26082">
    <property type="entry name" value="zf-C2H2_AcuF"/>
    <property type="match status" value="1"/>
</dbReference>
<feature type="region of interest" description="Disordered" evidence="4">
    <location>
        <begin position="141"/>
        <end position="169"/>
    </location>
</feature>
<feature type="repeat" description="WD" evidence="3">
    <location>
        <begin position="673"/>
        <end position="714"/>
    </location>
</feature>
<dbReference type="PROSITE" id="PS50294">
    <property type="entry name" value="WD_REPEATS_REGION"/>
    <property type="match status" value="7"/>
</dbReference>
<dbReference type="Proteomes" id="UP000515153">
    <property type="component" value="Chromosome I"/>
</dbReference>
<evidence type="ECO:0000256" key="3">
    <source>
        <dbReference type="PROSITE-ProRule" id="PRU00221"/>
    </source>
</evidence>
<keyword evidence="2" id="KW-0677">Repeat</keyword>
<protein>
    <recommendedName>
        <fullName evidence="5">C2H2-type domain-containing protein</fullName>
    </recommendedName>
</protein>
<dbReference type="SMART" id="SM00320">
    <property type="entry name" value="WD40"/>
    <property type="match status" value="7"/>
</dbReference>
<dbReference type="AlphaFoldDB" id="A0A6P8B3Q0"/>
<accession>A0A6P8B3Q0</accession>
<feature type="repeat" description="WD" evidence="3">
    <location>
        <begin position="715"/>
        <end position="756"/>
    </location>
</feature>
<reference evidence="7" key="3">
    <citation type="submission" date="2025-08" db="UniProtKB">
        <authorList>
            <consortium name="RefSeq"/>
        </authorList>
    </citation>
    <scope>IDENTIFICATION</scope>
    <source>
        <strain evidence="7">NI907</strain>
    </source>
</reference>
<feature type="repeat" description="WD" evidence="3">
    <location>
        <begin position="631"/>
        <end position="663"/>
    </location>
</feature>
<dbReference type="KEGG" id="pgri:PgNI_05861"/>
<evidence type="ECO:0000313" key="6">
    <source>
        <dbReference type="Proteomes" id="UP000515153"/>
    </source>
</evidence>
<dbReference type="PANTHER" id="PTHR19879:SF9">
    <property type="entry name" value="TRANSCRIPTION INITIATION FACTOR TFIID SUBUNIT 5"/>
    <property type="match status" value="1"/>
</dbReference>
<keyword evidence="1 3" id="KW-0853">WD repeat</keyword>
<feature type="region of interest" description="Disordered" evidence="4">
    <location>
        <begin position="317"/>
        <end position="354"/>
    </location>
</feature>
<name>A0A6P8B3Q0_PYRGI</name>
<dbReference type="PROSITE" id="PS00678">
    <property type="entry name" value="WD_REPEATS_1"/>
    <property type="match status" value="1"/>
</dbReference>
<dbReference type="InterPro" id="IPR015943">
    <property type="entry name" value="WD40/YVTN_repeat-like_dom_sf"/>
</dbReference>
<dbReference type="RefSeq" id="XP_030981788.1">
    <property type="nucleotide sequence ID" value="XM_031125891.1"/>
</dbReference>
<dbReference type="InterPro" id="IPR013087">
    <property type="entry name" value="Znf_C2H2_type"/>
</dbReference>
<feature type="repeat" description="WD" evidence="3">
    <location>
        <begin position="841"/>
        <end position="882"/>
    </location>
</feature>
<dbReference type="PANTHER" id="PTHR19879">
    <property type="entry name" value="TRANSCRIPTION INITIATION FACTOR TFIID"/>
    <property type="match status" value="1"/>
</dbReference>